<evidence type="ECO:0000313" key="3">
    <source>
        <dbReference type="EMBL" id="GIY74078.1"/>
    </source>
</evidence>
<dbReference type="InterPro" id="IPR013087">
    <property type="entry name" value="Znf_C2H2_type"/>
</dbReference>
<proteinExistence type="predicted"/>
<evidence type="ECO:0000259" key="2">
    <source>
        <dbReference type="PROSITE" id="PS00028"/>
    </source>
</evidence>
<dbReference type="SMART" id="SM00355">
    <property type="entry name" value="ZnF_C2H2"/>
    <property type="match status" value="2"/>
</dbReference>
<protein>
    <recommendedName>
        <fullName evidence="2">C2H2-type domain-containing protein</fullName>
    </recommendedName>
</protein>
<sequence>MQIANQATQQMINQLCETGAAYGSSDSYCVICQKYFCNKYFLKKHRQNIHGIQEDSINPSSIHVPVISSPLPLVRAVEYKSSENTAVEITKDEELKMNVSVENIKNSSNSSIPLLNGSSPQAPQSKTLSQSINQKRKKEQFLCELCNIEFCDKCYLETHKINKHGQNKIACLEFPDFSEIGKVENENAFDQKILMN</sequence>
<evidence type="ECO:0000256" key="1">
    <source>
        <dbReference type="SAM" id="MobiDB-lite"/>
    </source>
</evidence>
<gene>
    <name evidence="3" type="primary">AVEN_66196_1</name>
    <name evidence="3" type="ORF">CEXT_402741</name>
</gene>
<dbReference type="PROSITE" id="PS00028">
    <property type="entry name" value="ZINC_FINGER_C2H2_1"/>
    <property type="match status" value="2"/>
</dbReference>
<keyword evidence="4" id="KW-1185">Reference proteome</keyword>
<dbReference type="EMBL" id="BPLR01015166">
    <property type="protein sequence ID" value="GIY74078.1"/>
    <property type="molecule type" value="Genomic_DNA"/>
</dbReference>
<dbReference type="PANTHER" id="PTHR21190:SF1">
    <property type="entry name" value="GH10077P"/>
    <property type="match status" value="1"/>
</dbReference>
<name>A0AAV4VVC2_CAEEX</name>
<dbReference type="AlphaFoldDB" id="A0AAV4VVC2"/>
<feature type="domain" description="C2H2-type" evidence="2">
    <location>
        <begin position="29"/>
        <end position="50"/>
    </location>
</feature>
<feature type="region of interest" description="Disordered" evidence="1">
    <location>
        <begin position="110"/>
        <end position="131"/>
    </location>
</feature>
<reference evidence="3 4" key="1">
    <citation type="submission" date="2021-06" db="EMBL/GenBank/DDBJ databases">
        <title>Caerostris extrusa draft genome.</title>
        <authorList>
            <person name="Kono N."/>
            <person name="Arakawa K."/>
        </authorList>
    </citation>
    <scope>NUCLEOTIDE SEQUENCE [LARGE SCALE GENOMIC DNA]</scope>
</reference>
<comment type="caution">
    <text evidence="3">The sequence shown here is derived from an EMBL/GenBank/DDBJ whole genome shotgun (WGS) entry which is preliminary data.</text>
</comment>
<evidence type="ECO:0000313" key="4">
    <source>
        <dbReference type="Proteomes" id="UP001054945"/>
    </source>
</evidence>
<dbReference type="PANTHER" id="PTHR21190">
    <property type="entry name" value="GH10077P"/>
    <property type="match status" value="1"/>
</dbReference>
<organism evidence="3 4">
    <name type="scientific">Caerostris extrusa</name>
    <name type="common">Bark spider</name>
    <name type="synonym">Caerostris bankana</name>
    <dbReference type="NCBI Taxonomy" id="172846"/>
    <lineage>
        <taxon>Eukaryota</taxon>
        <taxon>Metazoa</taxon>
        <taxon>Ecdysozoa</taxon>
        <taxon>Arthropoda</taxon>
        <taxon>Chelicerata</taxon>
        <taxon>Arachnida</taxon>
        <taxon>Araneae</taxon>
        <taxon>Araneomorphae</taxon>
        <taxon>Entelegynae</taxon>
        <taxon>Araneoidea</taxon>
        <taxon>Araneidae</taxon>
        <taxon>Caerostris</taxon>
    </lineage>
</organism>
<accession>A0AAV4VVC2</accession>
<dbReference type="Proteomes" id="UP001054945">
    <property type="component" value="Unassembled WGS sequence"/>
</dbReference>
<feature type="domain" description="C2H2-type" evidence="2">
    <location>
        <begin position="143"/>
        <end position="164"/>
    </location>
</feature>